<reference evidence="1" key="1">
    <citation type="submission" date="2022-09" db="EMBL/GenBank/DDBJ databases">
        <title>Intensive care unit water sources are persistently colonized with multi-drug resistant bacteria and are the site of extensive horizontal gene transfer of antibiotic resistance genes.</title>
        <authorList>
            <person name="Diorio-Toth L."/>
        </authorList>
    </citation>
    <scope>NUCLEOTIDE SEQUENCE</scope>
    <source>
        <strain evidence="1">GD04130</strain>
    </source>
</reference>
<protein>
    <submittedName>
        <fullName evidence="1">Uncharacterized protein</fullName>
    </submittedName>
</protein>
<dbReference type="RefSeq" id="WP_279813812.1">
    <property type="nucleotide sequence ID" value="NZ_JAODZU010000021.1"/>
</dbReference>
<accession>A0AA42L7U2</accession>
<evidence type="ECO:0000313" key="2">
    <source>
        <dbReference type="Proteomes" id="UP001158297"/>
    </source>
</evidence>
<dbReference type="AlphaFoldDB" id="A0AA42L7U2"/>
<sequence length="66" mass="7335">MSLCEEGWVYECPVCGVKGRLEHYHDPETGLAAGEGEFEDMDSPVPTMCFSCGSVFDFYDLIEHPA</sequence>
<dbReference type="EMBL" id="JAODZU010000021">
    <property type="protein sequence ID" value="MDH0364519.1"/>
    <property type="molecule type" value="Genomic_DNA"/>
</dbReference>
<proteinExistence type="predicted"/>
<dbReference type="Proteomes" id="UP001158297">
    <property type="component" value="Unassembled WGS sequence"/>
</dbReference>
<evidence type="ECO:0000313" key="1">
    <source>
        <dbReference type="EMBL" id="MDH0364519.1"/>
    </source>
</evidence>
<organism evidence="1 2">
    <name type="scientific">Comamonas aquatica</name>
    <dbReference type="NCBI Taxonomy" id="225991"/>
    <lineage>
        <taxon>Bacteria</taxon>
        <taxon>Pseudomonadati</taxon>
        <taxon>Pseudomonadota</taxon>
        <taxon>Betaproteobacteria</taxon>
        <taxon>Burkholderiales</taxon>
        <taxon>Comamonadaceae</taxon>
        <taxon>Comamonas</taxon>
    </lineage>
</organism>
<comment type="caution">
    <text evidence="1">The sequence shown here is derived from an EMBL/GenBank/DDBJ whole genome shotgun (WGS) entry which is preliminary data.</text>
</comment>
<name>A0AA42L7U2_9BURK</name>
<gene>
    <name evidence="1" type="ORF">N7330_15890</name>
</gene>